<dbReference type="AlphaFoldDB" id="A0A368JTA2"/>
<dbReference type="OrthoDB" id="964768at2"/>
<sequence length="56" mass="5986">MEQLLIGLIFLGAVAYLGRRAWKSLFRKEAGCAKGCGCSTDTKVASVNKSGRLPVN</sequence>
<proteinExistence type="predicted"/>
<keyword evidence="2" id="KW-1185">Reference proteome</keyword>
<organism evidence="1 2">
    <name type="scientific">Larkinella punicea</name>
    <dbReference type="NCBI Taxonomy" id="2315727"/>
    <lineage>
        <taxon>Bacteria</taxon>
        <taxon>Pseudomonadati</taxon>
        <taxon>Bacteroidota</taxon>
        <taxon>Cytophagia</taxon>
        <taxon>Cytophagales</taxon>
        <taxon>Spirosomataceae</taxon>
        <taxon>Larkinella</taxon>
    </lineage>
</organism>
<dbReference type="Pfam" id="PF12669">
    <property type="entry name" value="FeoB_associated"/>
    <property type="match status" value="1"/>
</dbReference>
<dbReference type="EMBL" id="QOWE01000007">
    <property type="protein sequence ID" value="RCR69833.1"/>
    <property type="molecule type" value="Genomic_DNA"/>
</dbReference>
<accession>A0A368JTA2</accession>
<evidence type="ECO:0000313" key="2">
    <source>
        <dbReference type="Proteomes" id="UP000253383"/>
    </source>
</evidence>
<reference evidence="1 2" key="1">
    <citation type="submission" date="2018-07" db="EMBL/GenBank/DDBJ databases">
        <title>Genome analysis of Larkinella rosea.</title>
        <authorList>
            <person name="Zhou Z."/>
            <person name="Wang G."/>
        </authorList>
    </citation>
    <scope>NUCLEOTIDE SEQUENCE [LARGE SCALE GENOMIC DNA]</scope>
    <source>
        <strain evidence="2">zzj9</strain>
    </source>
</reference>
<comment type="caution">
    <text evidence="1">The sequence shown here is derived from an EMBL/GenBank/DDBJ whole genome shotgun (WGS) entry which is preliminary data.</text>
</comment>
<dbReference type="Proteomes" id="UP000253383">
    <property type="component" value="Unassembled WGS sequence"/>
</dbReference>
<name>A0A368JTA2_9BACT</name>
<gene>
    <name evidence="1" type="ORF">DUE52_10115</name>
</gene>
<protein>
    <submittedName>
        <fullName evidence="1">FeoB-associated Cys-rich membrane protein</fullName>
    </submittedName>
</protein>
<evidence type="ECO:0000313" key="1">
    <source>
        <dbReference type="EMBL" id="RCR69833.1"/>
    </source>
</evidence>